<comment type="subcellular location">
    <subcellularLocation>
        <location evidence="1">Cell inner membrane</location>
        <topology evidence="1">Multi-pass membrane protein</topology>
    </subcellularLocation>
</comment>
<accession>A0A382CGV5</accession>
<evidence type="ECO:0000256" key="1">
    <source>
        <dbReference type="ARBA" id="ARBA00004429"/>
    </source>
</evidence>
<feature type="transmembrane region" description="Helical" evidence="13">
    <location>
        <begin position="350"/>
        <end position="370"/>
    </location>
</feature>
<feature type="transmembrane region" description="Helical" evidence="13">
    <location>
        <begin position="199"/>
        <end position="218"/>
    </location>
</feature>
<evidence type="ECO:0000256" key="9">
    <source>
        <dbReference type="ARBA" id="ARBA00023136"/>
    </source>
</evidence>
<evidence type="ECO:0000256" key="11">
    <source>
        <dbReference type="ARBA" id="ARBA00033245"/>
    </source>
</evidence>
<organism evidence="16">
    <name type="scientific">marine metagenome</name>
    <dbReference type="NCBI Taxonomy" id="408172"/>
    <lineage>
        <taxon>unclassified sequences</taxon>
        <taxon>metagenomes</taxon>
        <taxon>ecological metagenomes</taxon>
    </lineage>
</organism>
<dbReference type="EMBL" id="UINC01034341">
    <property type="protein sequence ID" value="SVB25032.1"/>
    <property type="molecule type" value="Genomic_DNA"/>
</dbReference>
<keyword evidence="10" id="KW-0143">Chaperone</keyword>
<dbReference type="HAMAP" id="MF_01810">
    <property type="entry name" value="YidC_type1"/>
    <property type="match status" value="1"/>
</dbReference>
<evidence type="ECO:0000256" key="4">
    <source>
        <dbReference type="ARBA" id="ARBA00022448"/>
    </source>
</evidence>
<keyword evidence="7" id="KW-0653">Protein transport</keyword>
<feature type="transmembrane region" description="Helical" evidence="13">
    <location>
        <begin position="268"/>
        <end position="289"/>
    </location>
</feature>
<keyword evidence="4" id="KW-0813">Transport</keyword>
<keyword evidence="8 13" id="KW-1133">Transmembrane helix</keyword>
<dbReference type="GO" id="GO:0005886">
    <property type="term" value="C:plasma membrane"/>
    <property type="evidence" value="ECO:0007669"/>
    <property type="project" value="UniProtKB-SubCell"/>
</dbReference>
<comment type="similarity">
    <text evidence="2">Belongs to the OXA1/ALB3/YidC family. Type 1 subfamily.</text>
</comment>
<keyword evidence="6 13" id="KW-0812">Transmembrane</keyword>
<evidence type="ECO:0000256" key="12">
    <source>
        <dbReference type="ARBA" id="ARBA00033342"/>
    </source>
</evidence>
<feature type="domain" description="Membrane insertase YidC N-terminal" evidence="15">
    <location>
        <begin position="2"/>
        <end position="176"/>
    </location>
</feature>
<dbReference type="InterPro" id="IPR028053">
    <property type="entry name" value="Membr_insert_YidC_N"/>
</dbReference>
<dbReference type="CDD" id="cd20070">
    <property type="entry name" value="5TM_YidC_Alb3"/>
    <property type="match status" value="1"/>
</dbReference>
<keyword evidence="5" id="KW-1003">Cell membrane</keyword>
<dbReference type="PRINTS" id="PR00701">
    <property type="entry name" value="60KDINNERMP"/>
</dbReference>
<evidence type="ECO:0000256" key="13">
    <source>
        <dbReference type="SAM" id="Phobius"/>
    </source>
</evidence>
<dbReference type="Pfam" id="PF02096">
    <property type="entry name" value="60KD_IMP"/>
    <property type="match status" value="1"/>
</dbReference>
<evidence type="ECO:0000256" key="7">
    <source>
        <dbReference type="ARBA" id="ARBA00022927"/>
    </source>
</evidence>
<evidence type="ECO:0000256" key="10">
    <source>
        <dbReference type="ARBA" id="ARBA00023186"/>
    </source>
</evidence>
<dbReference type="GO" id="GO:0015031">
    <property type="term" value="P:protein transport"/>
    <property type="evidence" value="ECO:0007669"/>
    <property type="project" value="UniProtKB-KW"/>
</dbReference>
<dbReference type="CDD" id="cd19961">
    <property type="entry name" value="EcYidC-like_peri"/>
    <property type="match status" value="1"/>
</dbReference>
<dbReference type="InterPro" id="IPR047196">
    <property type="entry name" value="YidC_ALB_C"/>
</dbReference>
<dbReference type="InterPro" id="IPR028055">
    <property type="entry name" value="YidC/Oxa/ALB_C"/>
</dbReference>
<evidence type="ECO:0000256" key="6">
    <source>
        <dbReference type="ARBA" id="ARBA00022692"/>
    </source>
</evidence>
<dbReference type="Gene3D" id="2.70.98.90">
    <property type="match status" value="1"/>
</dbReference>
<evidence type="ECO:0000313" key="16">
    <source>
        <dbReference type="EMBL" id="SVB25032.1"/>
    </source>
</evidence>
<keyword evidence="9 13" id="KW-0472">Membrane</keyword>
<dbReference type="InterPro" id="IPR038221">
    <property type="entry name" value="YidC_periplasmic_sf"/>
</dbReference>
<dbReference type="GO" id="GO:0051205">
    <property type="term" value="P:protein insertion into membrane"/>
    <property type="evidence" value="ECO:0007669"/>
    <property type="project" value="TreeGrafter"/>
</dbReference>
<dbReference type="PANTHER" id="PTHR12428">
    <property type="entry name" value="OXA1"/>
    <property type="match status" value="1"/>
</dbReference>
<evidence type="ECO:0000256" key="2">
    <source>
        <dbReference type="ARBA" id="ARBA00010527"/>
    </source>
</evidence>
<feature type="transmembrane region" description="Helical" evidence="13">
    <location>
        <begin position="309"/>
        <end position="330"/>
    </location>
</feature>
<dbReference type="InterPro" id="IPR019998">
    <property type="entry name" value="Membr_insert_YidC"/>
</dbReference>
<feature type="domain" description="Membrane insertase YidC/Oxa/ALB C-terminal" evidence="14">
    <location>
        <begin position="199"/>
        <end position="384"/>
    </location>
</feature>
<evidence type="ECO:0000259" key="14">
    <source>
        <dbReference type="Pfam" id="PF02096"/>
    </source>
</evidence>
<dbReference type="Pfam" id="PF14849">
    <property type="entry name" value="YidC_periplas"/>
    <property type="match status" value="1"/>
</dbReference>
<dbReference type="PANTHER" id="PTHR12428:SF65">
    <property type="entry name" value="CYTOCHROME C OXIDASE ASSEMBLY PROTEIN COX18, MITOCHONDRIAL"/>
    <property type="match status" value="1"/>
</dbReference>
<protein>
    <recommendedName>
        <fullName evidence="3">Membrane protein insertase YidC</fullName>
    </recommendedName>
    <alternativeName>
        <fullName evidence="12">Foldase YidC</fullName>
    </alternativeName>
    <alternativeName>
        <fullName evidence="11">Membrane integrase YidC</fullName>
    </alternativeName>
</protein>
<dbReference type="GO" id="GO:0032977">
    <property type="term" value="F:membrane insertase activity"/>
    <property type="evidence" value="ECO:0007669"/>
    <property type="project" value="InterPro"/>
</dbReference>
<evidence type="ECO:0000256" key="5">
    <source>
        <dbReference type="ARBA" id="ARBA00022475"/>
    </source>
</evidence>
<dbReference type="InterPro" id="IPR001708">
    <property type="entry name" value="YidC/ALB3/OXA1/COX18"/>
</dbReference>
<sequence>KQQTVVFETSFNGRSIKKRLTFSPGTYIIGLEVIFENPEQYVSRGTYSLSWSGGLAPTEKNTKDEYTYFKGYALLGDELLGDDAEGGQGSEAKQSGTTNWTATKTKYFISAIMPSVPGVGALVSGVLDGGRPLFTTQLNQSTSADGNFSLYVGPLEYNRVRSLGVDLENTMNLGWAPIRPLGRLITWSLTKMFQIIPNYGFVIIIFAFVVKILLSPLTKKSFQSTRRMQDLAPKIQALKEKHKNDPKKLNSAQGELFKAEGVNPLGGCLPMLLQMPILIAFFTIFRSTIEFRGAPFFGWITDLSVPDTLTTIAGFPINVLPFLMGATMFLQQKLMASPSGGAQQKMMMYFMNVFFLFIFYSFPSGLNLYYSVFNILSIVQQKYLTPSSKKNPSFDTAH</sequence>
<evidence type="ECO:0000256" key="3">
    <source>
        <dbReference type="ARBA" id="ARBA00015325"/>
    </source>
</evidence>
<evidence type="ECO:0000256" key="8">
    <source>
        <dbReference type="ARBA" id="ARBA00022989"/>
    </source>
</evidence>
<feature type="non-terminal residue" evidence="16">
    <location>
        <position position="1"/>
    </location>
</feature>
<gene>
    <name evidence="16" type="ORF">METZ01_LOCUS177886</name>
</gene>
<reference evidence="16" key="1">
    <citation type="submission" date="2018-05" db="EMBL/GenBank/DDBJ databases">
        <authorList>
            <person name="Lanie J.A."/>
            <person name="Ng W.-L."/>
            <person name="Kazmierczak K.M."/>
            <person name="Andrzejewski T.M."/>
            <person name="Davidsen T.M."/>
            <person name="Wayne K.J."/>
            <person name="Tettelin H."/>
            <person name="Glass J.I."/>
            <person name="Rusch D."/>
            <person name="Podicherti R."/>
            <person name="Tsui H.-C.T."/>
            <person name="Winkler M.E."/>
        </authorList>
    </citation>
    <scope>NUCLEOTIDE SEQUENCE</scope>
</reference>
<evidence type="ECO:0000259" key="15">
    <source>
        <dbReference type="Pfam" id="PF14849"/>
    </source>
</evidence>
<name>A0A382CGV5_9ZZZZ</name>
<dbReference type="NCBIfam" id="TIGR03592">
    <property type="entry name" value="yidC_oxa1_cterm"/>
    <property type="match status" value="1"/>
</dbReference>
<dbReference type="PRINTS" id="PR01900">
    <property type="entry name" value="YIDCPROTEIN"/>
</dbReference>
<dbReference type="AlphaFoldDB" id="A0A382CGV5"/>
<proteinExistence type="inferred from homology"/>